<keyword evidence="4" id="KW-1185">Reference proteome</keyword>
<dbReference type="InterPro" id="IPR011006">
    <property type="entry name" value="CheY-like_superfamily"/>
</dbReference>
<sequence>MYQQIYLVDDEELVNTINTVHFRKLGLEDKVKTFTNPELALDDLRFREVQDQRTLILLDINMPEMTGYEFLEFMTLENFPVSNEVLMVTSSERPEDREKAEEYSKYVKEFITKPLKIEHLEAYLQKSFSSSKSS</sequence>
<evidence type="ECO:0000259" key="2">
    <source>
        <dbReference type="PROSITE" id="PS50110"/>
    </source>
</evidence>
<comment type="caution">
    <text evidence="3">The sequence shown here is derived from an EMBL/GenBank/DDBJ whole genome shotgun (WGS) entry which is preliminary data.</text>
</comment>
<dbReference type="InterPro" id="IPR001789">
    <property type="entry name" value="Sig_transdc_resp-reg_receiver"/>
</dbReference>
<dbReference type="SUPFAM" id="SSF52172">
    <property type="entry name" value="CheY-like"/>
    <property type="match status" value="1"/>
</dbReference>
<proteinExistence type="predicted"/>
<dbReference type="Gene3D" id="3.40.50.2300">
    <property type="match status" value="1"/>
</dbReference>
<dbReference type="PROSITE" id="PS50110">
    <property type="entry name" value="RESPONSE_REGULATORY"/>
    <property type="match status" value="1"/>
</dbReference>
<dbReference type="AlphaFoldDB" id="A0A1V6LNC4"/>
<dbReference type="RefSeq" id="WP_010520023.1">
    <property type="nucleotide sequence ID" value="NZ_AFOE01000055.1"/>
</dbReference>
<dbReference type="OrthoDB" id="673128at2"/>
<dbReference type="Proteomes" id="UP000191680">
    <property type="component" value="Unassembled WGS sequence"/>
</dbReference>
<dbReference type="PANTHER" id="PTHR44520">
    <property type="entry name" value="RESPONSE REGULATOR RCP1-RELATED"/>
    <property type="match status" value="1"/>
</dbReference>
<evidence type="ECO:0000313" key="4">
    <source>
        <dbReference type="Proteomes" id="UP000191680"/>
    </source>
</evidence>
<protein>
    <submittedName>
        <fullName evidence="3">Response regulator</fullName>
    </submittedName>
</protein>
<dbReference type="SMART" id="SM00448">
    <property type="entry name" value="REC"/>
    <property type="match status" value="1"/>
</dbReference>
<dbReference type="GO" id="GO:0000160">
    <property type="term" value="P:phosphorelay signal transduction system"/>
    <property type="evidence" value="ECO:0007669"/>
    <property type="project" value="InterPro"/>
</dbReference>
<gene>
    <name evidence="3" type="ORF">BUL40_13920</name>
</gene>
<dbReference type="PANTHER" id="PTHR44520:SF2">
    <property type="entry name" value="RESPONSE REGULATOR RCP1"/>
    <property type="match status" value="1"/>
</dbReference>
<name>A0A1V6LNC4_9FLAO</name>
<dbReference type="Pfam" id="PF00072">
    <property type="entry name" value="Response_reg"/>
    <property type="match status" value="1"/>
</dbReference>
<reference evidence="3 4" key="1">
    <citation type="submission" date="2016-12" db="EMBL/GenBank/DDBJ databases">
        <authorList>
            <person name="Song W.-J."/>
            <person name="Kurnit D.M."/>
        </authorList>
    </citation>
    <scope>NUCLEOTIDE SEQUENCE [LARGE SCALE GENOMIC DNA]</scope>
    <source>
        <strain evidence="3 4">HSG9</strain>
    </source>
</reference>
<evidence type="ECO:0000256" key="1">
    <source>
        <dbReference type="PROSITE-ProRule" id="PRU00169"/>
    </source>
</evidence>
<feature type="modified residue" description="4-aspartylphosphate" evidence="1">
    <location>
        <position position="59"/>
    </location>
</feature>
<dbReference type="InterPro" id="IPR052893">
    <property type="entry name" value="TCS_response_regulator"/>
</dbReference>
<keyword evidence="1" id="KW-0597">Phosphoprotein</keyword>
<accession>A0A1V6LNC4</accession>
<dbReference type="EMBL" id="MTBC01000011">
    <property type="protein sequence ID" value="OQD41695.1"/>
    <property type="molecule type" value="Genomic_DNA"/>
</dbReference>
<evidence type="ECO:0000313" key="3">
    <source>
        <dbReference type="EMBL" id="OQD41695.1"/>
    </source>
</evidence>
<organism evidence="3 4">
    <name type="scientific">Croceivirga radicis</name>
    <dbReference type="NCBI Taxonomy" id="1929488"/>
    <lineage>
        <taxon>Bacteria</taxon>
        <taxon>Pseudomonadati</taxon>
        <taxon>Bacteroidota</taxon>
        <taxon>Flavobacteriia</taxon>
        <taxon>Flavobacteriales</taxon>
        <taxon>Flavobacteriaceae</taxon>
        <taxon>Croceivirga</taxon>
    </lineage>
</organism>
<feature type="domain" description="Response regulatory" evidence="2">
    <location>
        <begin position="4"/>
        <end position="128"/>
    </location>
</feature>